<keyword evidence="2" id="KW-1185">Reference proteome</keyword>
<comment type="caution">
    <text evidence="1">The sequence shown here is derived from an EMBL/GenBank/DDBJ whole genome shotgun (WGS) entry which is preliminary data.</text>
</comment>
<dbReference type="Proteomes" id="UP001148737">
    <property type="component" value="Unassembled WGS sequence"/>
</dbReference>
<protein>
    <submittedName>
        <fullName evidence="1">Uncharacterized protein</fullName>
    </submittedName>
</protein>
<evidence type="ECO:0000313" key="1">
    <source>
        <dbReference type="EMBL" id="KAJ3474275.1"/>
    </source>
</evidence>
<accession>A0ACC1QG52</accession>
<sequence length="812" mass="91679">MSEDKLFLTRPELFKSVVLQEKSGACSQWFKACLDLPNLTHDAWLERRSADFQLWASDLHVGNKTLDSLGVRLRFRPDVVETAVGALNGLARALSGYHAIATNTVPPESDEPASDLDEGELSDQDQGESSHGTRSVPAEFDVPAELKNTGHYAACLEKRAYIDNNLNALIRIHIDMHRSRPMFRYELVDQLLRQDEIDYQKIKIARGEHRALETQFGEHEKFRRRLTRLVLGNLYSENLMLKLGIDIHELVTSSDTQEKTTYERRLIEANVVRRNRLTYLVGARTTNCVQGKLMVSYEQSEMFELMDIIGVGDSAAAALNDVSDSPSHAGVLEEHRDEDASAVAMRFATVPEKSFTITGALARAQLSARLIAGKALEDESTNVTNMPPSIDSLDLDEDAATARIWNTPIAPFELFSDGIHVAIRPYIDQETLPYVCIFDGCEYAEETFGSKYEWMSHIVNSHADRAWFCPQCPSRSDSTTVVTFDASFSERSALHEHISAYHSISDSSELELLADGCRRVTGIPETRCPLCPPRGFAWDVCENEFLIPTKASDFVRLENDEHVATHLRQFALEALRTVAEQPVANSKSLHPFLPRIYVREFTEPYPVAGLTLACFKILWEQLPQATNTLCLLSFLADREIPLWLLPGQASLRALSGLRNCAFFQVGRKCLRINSSVRLAVQAWVEKLGHMKTIITNMFRHISRKLPRSSVLDRFDESITATAPHFSSILGFRSYHDRDLPCSEAEDRNALLRVLEYASDLFFYISDYAESYQLAKEAVEICRGRGTLSYPRYVDNEDRSERASRALNHIEIL</sequence>
<gene>
    <name evidence="1" type="ORF">NLG97_g9917</name>
</gene>
<evidence type="ECO:0000313" key="2">
    <source>
        <dbReference type="Proteomes" id="UP001148737"/>
    </source>
</evidence>
<dbReference type="EMBL" id="JANAKD010002225">
    <property type="protein sequence ID" value="KAJ3474275.1"/>
    <property type="molecule type" value="Genomic_DNA"/>
</dbReference>
<proteinExistence type="predicted"/>
<organism evidence="1 2">
    <name type="scientific">Lecanicillium saksenae</name>
    <dbReference type="NCBI Taxonomy" id="468837"/>
    <lineage>
        <taxon>Eukaryota</taxon>
        <taxon>Fungi</taxon>
        <taxon>Dikarya</taxon>
        <taxon>Ascomycota</taxon>
        <taxon>Pezizomycotina</taxon>
        <taxon>Sordariomycetes</taxon>
        <taxon>Hypocreomycetidae</taxon>
        <taxon>Hypocreales</taxon>
        <taxon>Cordycipitaceae</taxon>
        <taxon>Lecanicillium</taxon>
    </lineage>
</organism>
<name>A0ACC1QG52_9HYPO</name>
<reference evidence="1" key="1">
    <citation type="submission" date="2022-07" db="EMBL/GenBank/DDBJ databases">
        <title>Genome Sequence of Lecanicillium saksenae.</title>
        <authorList>
            <person name="Buettner E."/>
        </authorList>
    </citation>
    <scope>NUCLEOTIDE SEQUENCE</scope>
    <source>
        <strain evidence="1">VT-O1</strain>
    </source>
</reference>